<dbReference type="OrthoDB" id="766191at2759"/>
<feature type="coiled-coil region" evidence="1">
    <location>
        <begin position="26"/>
        <end position="74"/>
    </location>
</feature>
<accession>A0A9D5HSX5</accession>
<dbReference type="Proteomes" id="UP001085076">
    <property type="component" value="Miscellaneous, Linkage group lg01"/>
</dbReference>
<name>A0A9D5HSX5_9LILI</name>
<dbReference type="EMBL" id="JAGGNH010000001">
    <property type="protein sequence ID" value="KAJ0987708.1"/>
    <property type="molecule type" value="Genomic_DNA"/>
</dbReference>
<feature type="compositionally biased region" description="Basic and acidic residues" evidence="2">
    <location>
        <begin position="99"/>
        <end position="108"/>
    </location>
</feature>
<evidence type="ECO:0000256" key="1">
    <source>
        <dbReference type="SAM" id="Coils"/>
    </source>
</evidence>
<feature type="region of interest" description="Disordered" evidence="2">
    <location>
        <begin position="99"/>
        <end position="125"/>
    </location>
</feature>
<dbReference type="PANTHER" id="PTHR33701:SF2">
    <property type="entry name" value="TRANSMEMBRANE PROTEIN"/>
    <property type="match status" value="1"/>
</dbReference>
<feature type="compositionally biased region" description="Polar residues" evidence="2">
    <location>
        <begin position="112"/>
        <end position="125"/>
    </location>
</feature>
<dbReference type="PANTHER" id="PTHR33701">
    <property type="entry name" value="TRANSMEMBRANE PROTEIN"/>
    <property type="match status" value="1"/>
</dbReference>
<evidence type="ECO:0000313" key="3">
    <source>
        <dbReference type="EMBL" id="KAJ0987708.1"/>
    </source>
</evidence>
<organism evidence="3 4">
    <name type="scientific">Dioscorea zingiberensis</name>
    <dbReference type="NCBI Taxonomy" id="325984"/>
    <lineage>
        <taxon>Eukaryota</taxon>
        <taxon>Viridiplantae</taxon>
        <taxon>Streptophyta</taxon>
        <taxon>Embryophyta</taxon>
        <taxon>Tracheophyta</taxon>
        <taxon>Spermatophyta</taxon>
        <taxon>Magnoliopsida</taxon>
        <taxon>Liliopsida</taxon>
        <taxon>Dioscoreales</taxon>
        <taxon>Dioscoreaceae</taxon>
        <taxon>Dioscorea</taxon>
    </lineage>
</organism>
<dbReference type="AlphaFoldDB" id="A0A9D5HSX5"/>
<proteinExistence type="predicted"/>
<reference evidence="3" key="2">
    <citation type="journal article" date="2022" name="Hortic Res">
        <title>The genome of Dioscorea zingiberensis sheds light on the biosynthesis, origin and evolution of the medicinally important diosgenin saponins.</title>
        <authorList>
            <person name="Li Y."/>
            <person name="Tan C."/>
            <person name="Li Z."/>
            <person name="Guo J."/>
            <person name="Li S."/>
            <person name="Chen X."/>
            <person name="Wang C."/>
            <person name="Dai X."/>
            <person name="Yang H."/>
            <person name="Song W."/>
            <person name="Hou L."/>
            <person name="Xu J."/>
            <person name="Tong Z."/>
            <person name="Xu A."/>
            <person name="Yuan X."/>
            <person name="Wang W."/>
            <person name="Yang Q."/>
            <person name="Chen L."/>
            <person name="Sun Z."/>
            <person name="Wang K."/>
            <person name="Pan B."/>
            <person name="Chen J."/>
            <person name="Bao Y."/>
            <person name="Liu F."/>
            <person name="Qi X."/>
            <person name="Gang D.R."/>
            <person name="Wen J."/>
            <person name="Li J."/>
        </authorList>
    </citation>
    <scope>NUCLEOTIDE SEQUENCE</scope>
    <source>
        <strain evidence="3">Dzin_1.0</strain>
    </source>
</reference>
<keyword evidence="1" id="KW-0175">Coiled coil</keyword>
<evidence type="ECO:0000313" key="4">
    <source>
        <dbReference type="Proteomes" id="UP001085076"/>
    </source>
</evidence>
<comment type="caution">
    <text evidence="3">The sequence shown here is derived from an EMBL/GenBank/DDBJ whole genome shotgun (WGS) entry which is preliminary data.</text>
</comment>
<reference evidence="3" key="1">
    <citation type="submission" date="2021-03" db="EMBL/GenBank/DDBJ databases">
        <authorList>
            <person name="Li Z."/>
            <person name="Yang C."/>
        </authorList>
    </citation>
    <scope>NUCLEOTIDE SEQUENCE</scope>
    <source>
        <strain evidence="3">Dzin_1.0</strain>
        <tissue evidence="3">Leaf</tissue>
    </source>
</reference>
<keyword evidence="4" id="KW-1185">Reference proteome</keyword>
<gene>
    <name evidence="3" type="ORF">J5N97_006064</name>
</gene>
<protein>
    <submittedName>
        <fullName evidence="3">Uncharacterized protein</fullName>
    </submittedName>
</protein>
<evidence type="ECO:0000256" key="2">
    <source>
        <dbReference type="SAM" id="MobiDB-lite"/>
    </source>
</evidence>
<sequence>MGNEEDGGLRTVDCLRGRLLAERVASKAAKAEVEKMSTRLEELEKLIAEEIKSRDRAQRRLENALKKLESLKLLDVSGSSVSSSSECVSWLKHDLEKRETGQSEDLHGGEVSGSQDGSWSSVGTGHSYNKKELSHVARQHFDDEELKTAEQQTKYNDDNSLALVPTNMWIKSNAKTPEIRNDAWEVLRALRHVREQLQNSVARRRAVVSCPKELYGQ</sequence>